<evidence type="ECO:0000313" key="2">
    <source>
        <dbReference type="EMBL" id="MST87001.1"/>
    </source>
</evidence>
<dbReference type="EMBL" id="VUMX01000010">
    <property type="protein sequence ID" value="MST87001.1"/>
    <property type="molecule type" value="Genomic_DNA"/>
</dbReference>
<name>A0A6A8MDZ1_9LACO</name>
<evidence type="ECO:0000313" key="3">
    <source>
        <dbReference type="Proteomes" id="UP000438120"/>
    </source>
</evidence>
<dbReference type="RefSeq" id="WP_154548328.1">
    <property type="nucleotide sequence ID" value="NZ_JBKZBZ010000003.1"/>
</dbReference>
<proteinExistence type="predicted"/>
<accession>A0A6A8MDZ1</accession>
<evidence type="ECO:0000259" key="1">
    <source>
        <dbReference type="PROSITE" id="PS51094"/>
    </source>
</evidence>
<dbReference type="PANTHER" id="PTHR47738:SF3">
    <property type="entry name" value="PHOSPHOTRANSFERASE SYSTEM MANNITOL_FRUCTOSE-SPECIFIC IIA DOMAIN CONTAINING PROTEIN"/>
    <property type="match status" value="1"/>
</dbReference>
<comment type="caution">
    <text evidence="2">The sequence shown here is derived from an EMBL/GenBank/DDBJ whole genome shotgun (WGS) entry which is preliminary data.</text>
</comment>
<dbReference type="InterPro" id="IPR016152">
    <property type="entry name" value="PTrfase/Anion_transptr"/>
</dbReference>
<gene>
    <name evidence="2" type="ORF">FYJ62_04960</name>
</gene>
<dbReference type="Gene3D" id="3.40.930.10">
    <property type="entry name" value="Mannitol-specific EII, Chain A"/>
    <property type="match status" value="1"/>
</dbReference>
<keyword evidence="2" id="KW-0762">Sugar transport</keyword>
<keyword evidence="3" id="KW-1185">Reference proteome</keyword>
<reference evidence="2 3" key="1">
    <citation type="submission" date="2019-08" db="EMBL/GenBank/DDBJ databases">
        <title>In-depth cultivation of the pig gut microbiome towards novel bacterial diversity and tailored functional studies.</title>
        <authorList>
            <person name="Wylensek D."/>
            <person name="Hitch T.C.A."/>
            <person name="Clavel T."/>
        </authorList>
    </citation>
    <scope>NUCLEOTIDE SEQUENCE [LARGE SCALE GENOMIC DNA]</scope>
    <source>
        <strain evidence="2 3">Bifido-178-WT-2B</strain>
    </source>
</reference>
<dbReference type="PROSITE" id="PS51094">
    <property type="entry name" value="PTS_EIIA_TYPE_2"/>
    <property type="match status" value="1"/>
</dbReference>
<dbReference type="PANTHER" id="PTHR47738">
    <property type="entry name" value="PTS SYSTEM FRUCTOSE-LIKE EIIA COMPONENT-RELATED"/>
    <property type="match status" value="1"/>
</dbReference>
<protein>
    <submittedName>
        <fullName evidence="2">PTS sugar transporter subunit IIA</fullName>
    </submittedName>
</protein>
<keyword evidence="2" id="KW-0813">Transport</keyword>
<dbReference type="AlphaFoldDB" id="A0A6A8MDZ1"/>
<organism evidence="2 3">
    <name type="scientific">Lactobacillus porci</name>
    <dbReference type="NCBI Taxonomy" id="2012477"/>
    <lineage>
        <taxon>Bacteria</taxon>
        <taxon>Bacillati</taxon>
        <taxon>Bacillota</taxon>
        <taxon>Bacilli</taxon>
        <taxon>Lactobacillales</taxon>
        <taxon>Lactobacillaceae</taxon>
        <taxon>Lactobacillus</taxon>
    </lineage>
</organism>
<dbReference type="Pfam" id="PF00359">
    <property type="entry name" value="PTS_EIIA_2"/>
    <property type="match status" value="1"/>
</dbReference>
<dbReference type="OrthoDB" id="370976at2"/>
<feature type="domain" description="PTS EIIA type-2" evidence="1">
    <location>
        <begin position="3"/>
        <end position="157"/>
    </location>
</feature>
<dbReference type="InterPro" id="IPR002178">
    <property type="entry name" value="PTS_EIIA_type-2_dom"/>
</dbReference>
<dbReference type="Proteomes" id="UP000438120">
    <property type="component" value="Unassembled WGS sequence"/>
</dbReference>
<dbReference type="SUPFAM" id="SSF55804">
    <property type="entry name" value="Phoshotransferase/anion transport protein"/>
    <property type="match status" value="1"/>
</dbReference>
<sequence length="160" mass="18063">MTERVLDPATCFVVQATDRTEMFTKVYQQLFEQGLVANGFLEEVIQREEDYPTGLDSRNLGAGLPNLAFSHTEGCFVKKQRIVPIRLLEPIVFKSMVNPEQELPVGFCFMLLDDKADGQAKLLSQTMTYLSQAGVSELKELFALTKPQEIYDFLAGRLSF</sequence>
<dbReference type="InterPro" id="IPR051541">
    <property type="entry name" value="PTS_SugarTrans_NitroReg"/>
</dbReference>